<dbReference type="VEuPathDB" id="VectorBase:SCAU007296"/>
<proteinExistence type="predicted"/>
<sequence length="128" mass="14735">MVNSKVASLDLLFDRNIYKVPAEASLFLLTKSNRRIQIFQLKSEVCDLLWQGAKNVFISIMMKQVMEKSNLPHKCPLLKNVLYSVKNYTLNDDSYPAVLPEGRWQFNLQGSPDNIGVIHLTLRGRIRK</sequence>
<dbReference type="KEGG" id="scac:106089463"/>
<dbReference type="Proteomes" id="UP000095300">
    <property type="component" value="Unassembled WGS sequence"/>
</dbReference>
<keyword evidence="2" id="KW-1185">Reference proteome</keyword>
<dbReference type="SMART" id="SM00697">
    <property type="entry name" value="DM8"/>
    <property type="match status" value="1"/>
</dbReference>
<dbReference type="EnsemblMetazoa" id="SCAU007296-RA">
    <property type="protein sequence ID" value="SCAU007296-PA"/>
    <property type="gene ID" value="SCAU007296"/>
</dbReference>
<dbReference type="InterPro" id="IPR010512">
    <property type="entry name" value="DUF1091"/>
</dbReference>
<dbReference type="PANTHER" id="PTHR20898">
    <property type="entry name" value="DAEDALUS ON 3-RELATED-RELATED"/>
    <property type="match status" value="1"/>
</dbReference>
<organism evidence="1 2">
    <name type="scientific">Stomoxys calcitrans</name>
    <name type="common">Stable fly</name>
    <name type="synonym">Conops calcitrans</name>
    <dbReference type="NCBI Taxonomy" id="35570"/>
    <lineage>
        <taxon>Eukaryota</taxon>
        <taxon>Metazoa</taxon>
        <taxon>Ecdysozoa</taxon>
        <taxon>Arthropoda</taxon>
        <taxon>Hexapoda</taxon>
        <taxon>Insecta</taxon>
        <taxon>Pterygota</taxon>
        <taxon>Neoptera</taxon>
        <taxon>Endopterygota</taxon>
        <taxon>Diptera</taxon>
        <taxon>Brachycera</taxon>
        <taxon>Muscomorpha</taxon>
        <taxon>Muscoidea</taxon>
        <taxon>Muscidae</taxon>
        <taxon>Stomoxys</taxon>
    </lineage>
</organism>
<dbReference type="AlphaFoldDB" id="A0A1I8PE90"/>
<dbReference type="Pfam" id="PF06477">
    <property type="entry name" value="DUF1091"/>
    <property type="match status" value="1"/>
</dbReference>
<dbReference type="OrthoDB" id="7837946at2759"/>
<evidence type="ECO:0000313" key="2">
    <source>
        <dbReference type="Proteomes" id="UP000095300"/>
    </source>
</evidence>
<evidence type="ECO:0000313" key="1">
    <source>
        <dbReference type="EnsemblMetazoa" id="SCAU007296-PA"/>
    </source>
</evidence>
<gene>
    <name evidence="1" type="primary">106089463</name>
</gene>
<reference evidence="1" key="1">
    <citation type="submission" date="2020-05" db="UniProtKB">
        <authorList>
            <consortium name="EnsemblMetazoa"/>
        </authorList>
    </citation>
    <scope>IDENTIFICATION</scope>
    <source>
        <strain evidence="1">USDA</strain>
    </source>
</reference>
<accession>A0A1I8PE90</accession>
<dbReference type="PANTHER" id="PTHR20898:SF0">
    <property type="entry name" value="DAEDALUS ON 3-RELATED"/>
    <property type="match status" value="1"/>
</dbReference>
<protein>
    <submittedName>
        <fullName evidence="1">Uncharacterized protein</fullName>
    </submittedName>
</protein>
<name>A0A1I8PE90_STOCA</name>